<dbReference type="AlphaFoldDB" id="A0A6H0Y009"/>
<keyword evidence="2" id="KW-1185">Reference proteome</keyword>
<dbReference type="OrthoDB" id="3556996at2759"/>
<name>A0A6H0Y009_9PEZI</name>
<evidence type="ECO:0000313" key="1">
    <source>
        <dbReference type="EMBL" id="QIX00178.1"/>
    </source>
</evidence>
<organism evidence="1 2">
    <name type="scientific">Peltaster fructicola</name>
    <dbReference type="NCBI Taxonomy" id="286661"/>
    <lineage>
        <taxon>Eukaryota</taxon>
        <taxon>Fungi</taxon>
        <taxon>Dikarya</taxon>
        <taxon>Ascomycota</taxon>
        <taxon>Pezizomycotina</taxon>
        <taxon>Dothideomycetes</taxon>
        <taxon>Dothideomycetes incertae sedis</taxon>
        <taxon>Peltaster</taxon>
    </lineage>
</organism>
<proteinExistence type="predicted"/>
<dbReference type="Proteomes" id="UP000503462">
    <property type="component" value="Chromosome 4"/>
</dbReference>
<reference evidence="1 2" key="1">
    <citation type="journal article" date="2016" name="Sci. Rep.">
        <title>Peltaster fructicola genome reveals evolution from an invasive phytopathogen to an ectophytic parasite.</title>
        <authorList>
            <person name="Xu C."/>
            <person name="Chen H."/>
            <person name="Gleason M.L."/>
            <person name="Xu J.R."/>
            <person name="Liu H."/>
            <person name="Zhang R."/>
            <person name="Sun G."/>
        </authorList>
    </citation>
    <scope>NUCLEOTIDE SEQUENCE [LARGE SCALE GENOMIC DNA]</scope>
    <source>
        <strain evidence="1 2">LNHT1506</strain>
    </source>
</reference>
<gene>
    <name evidence="1" type="ORF">AMS68_005695</name>
</gene>
<evidence type="ECO:0000313" key="2">
    <source>
        <dbReference type="Proteomes" id="UP000503462"/>
    </source>
</evidence>
<sequence length="177" mass="18654">MNSLSWFNSTHNLDCVTGPDVGNGTACINSQGQWCTPYREDTTCTSCNISVCTGFLPPSPPGYGPPDQINVTFSDGTACTEMNPQGYRRHEVGNDIVPCSGGWQYIYFYGSSNAAINNGSISFGASGSCSNGSSIYGNYGASFEIDCTHDSGFNATCHAKSNVAVSLTSFELSNPSS</sequence>
<accession>A0A6H0Y009</accession>
<dbReference type="EMBL" id="CP051142">
    <property type="protein sequence ID" value="QIX00178.1"/>
    <property type="molecule type" value="Genomic_DNA"/>
</dbReference>
<protein>
    <submittedName>
        <fullName evidence="1">Uncharacterized protein</fullName>
    </submittedName>
</protein>